<feature type="transmembrane region" description="Helical" evidence="6">
    <location>
        <begin position="74"/>
        <end position="97"/>
    </location>
</feature>
<gene>
    <name evidence="8" type="primary">araJ_2</name>
    <name evidence="8" type="ORF">Ari01nite_58760</name>
</gene>
<name>A0A919K899_9ACTN</name>
<dbReference type="GO" id="GO:0005886">
    <property type="term" value="C:plasma membrane"/>
    <property type="evidence" value="ECO:0007669"/>
    <property type="project" value="UniProtKB-SubCell"/>
</dbReference>
<sequence>MTQRTGLALAALALGTFALGMTEFVITGLLPAIAADLDVSIPTAGLLISGYALSVVFGGPVMTAAVARRSRKPVLIALLAFFVAGNVMSALAEAYPLMMTGRIVTALCHGAYIGLATIVAGDLVPPARRSSAIGAMLSGITLASVAGVPLGTLLGQQLGWRATFWAMALLGLLAAAATAAFVPAGRAAEALGSVRRQLVAFRNPVVWLSLAMTALAFGAVYAPLTYVAPLMTEVAGFGAGALPWLLALFGLGLVLGNVLGARAADHRLMGTIVTASIAMVVVLVAFAWTAHARGPAAVTLFLLGVVAYATVPGLTTRVITAADGDAQNLLASAAAVSAFNLGNAAGAYLGGVAIVAGWGYDATPLVGAGMELVALGLAFLLVRITRREVVMIGNS</sequence>
<keyword evidence="5 6" id="KW-0472">Membrane</keyword>
<evidence type="ECO:0000256" key="5">
    <source>
        <dbReference type="ARBA" id="ARBA00023136"/>
    </source>
</evidence>
<feature type="domain" description="Major facilitator superfamily (MFS) profile" evidence="7">
    <location>
        <begin position="8"/>
        <end position="386"/>
    </location>
</feature>
<feature type="transmembrane region" description="Helical" evidence="6">
    <location>
        <begin position="131"/>
        <end position="150"/>
    </location>
</feature>
<evidence type="ECO:0000259" key="7">
    <source>
        <dbReference type="PROSITE" id="PS50850"/>
    </source>
</evidence>
<reference evidence="8" key="1">
    <citation type="submission" date="2021-01" db="EMBL/GenBank/DDBJ databases">
        <title>Whole genome shotgun sequence of Actinoplanes rishiriensis NBRC 108556.</title>
        <authorList>
            <person name="Komaki H."/>
            <person name="Tamura T."/>
        </authorList>
    </citation>
    <scope>NUCLEOTIDE SEQUENCE</scope>
    <source>
        <strain evidence="8">NBRC 108556</strain>
    </source>
</reference>
<feature type="transmembrane region" description="Helical" evidence="6">
    <location>
        <begin position="162"/>
        <end position="184"/>
    </location>
</feature>
<comment type="caution">
    <text evidence="8">The sequence shown here is derived from an EMBL/GenBank/DDBJ whole genome shotgun (WGS) entry which is preliminary data.</text>
</comment>
<proteinExistence type="predicted"/>
<evidence type="ECO:0000256" key="1">
    <source>
        <dbReference type="ARBA" id="ARBA00004651"/>
    </source>
</evidence>
<dbReference type="EMBL" id="BOMV01000061">
    <property type="protein sequence ID" value="GIE98411.1"/>
    <property type="molecule type" value="Genomic_DNA"/>
</dbReference>
<evidence type="ECO:0000256" key="2">
    <source>
        <dbReference type="ARBA" id="ARBA00022475"/>
    </source>
</evidence>
<evidence type="ECO:0000256" key="6">
    <source>
        <dbReference type="SAM" id="Phobius"/>
    </source>
</evidence>
<evidence type="ECO:0000256" key="3">
    <source>
        <dbReference type="ARBA" id="ARBA00022692"/>
    </source>
</evidence>
<feature type="transmembrane region" description="Helical" evidence="6">
    <location>
        <begin position="44"/>
        <end position="67"/>
    </location>
</feature>
<keyword evidence="9" id="KW-1185">Reference proteome</keyword>
<dbReference type="PRINTS" id="PR01035">
    <property type="entry name" value="TCRTETA"/>
</dbReference>
<dbReference type="InterPro" id="IPR011701">
    <property type="entry name" value="MFS"/>
</dbReference>
<feature type="transmembrane region" description="Helical" evidence="6">
    <location>
        <begin position="268"/>
        <end position="290"/>
    </location>
</feature>
<dbReference type="InterPro" id="IPR050189">
    <property type="entry name" value="MFS_Efflux_Transporters"/>
</dbReference>
<evidence type="ECO:0000313" key="9">
    <source>
        <dbReference type="Proteomes" id="UP000636960"/>
    </source>
</evidence>
<dbReference type="CDD" id="cd17324">
    <property type="entry name" value="MFS_NepI_like"/>
    <property type="match status" value="1"/>
</dbReference>
<evidence type="ECO:0000313" key="8">
    <source>
        <dbReference type="EMBL" id="GIE98411.1"/>
    </source>
</evidence>
<dbReference type="PANTHER" id="PTHR43124">
    <property type="entry name" value="PURINE EFFLUX PUMP PBUE"/>
    <property type="match status" value="1"/>
</dbReference>
<dbReference type="Pfam" id="PF07690">
    <property type="entry name" value="MFS_1"/>
    <property type="match status" value="1"/>
</dbReference>
<protein>
    <submittedName>
        <fullName evidence="8">MFS transporter</fullName>
    </submittedName>
</protein>
<dbReference type="Gene3D" id="1.20.1250.20">
    <property type="entry name" value="MFS general substrate transporter like domains"/>
    <property type="match status" value="1"/>
</dbReference>
<feature type="transmembrane region" description="Helical" evidence="6">
    <location>
        <begin position="328"/>
        <end position="356"/>
    </location>
</feature>
<keyword evidence="3 6" id="KW-0812">Transmembrane</keyword>
<dbReference type="PANTHER" id="PTHR43124:SF8">
    <property type="entry name" value="INNER MEMBRANE TRANSPORT PROTEIN YDHP"/>
    <property type="match status" value="1"/>
</dbReference>
<dbReference type="RefSeq" id="WP_203785427.1">
    <property type="nucleotide sequence ID" value="NZ_BOMV01000061.1"/>
</dbReference>
<keyword evidence="4 6" id="KW-1133">Transmembrane helix</keyword>
<feature type="transmembrane region" description="Helical" evidence="6">
    <location>
        <begin position="103"/>
        <end position="124"/>
    </location>
</feature>
<dbReference type="SUPFAM" id="SSF103473">
    <property type="entry name" value="MFS general substrate transporter"/>
    <property type="match status" value="1"/>
</dbReference>
<dbReference type="Proteomes" id="UP000636960">
    <property type="component" value="Unassembled WGS sequence"/>
</dbReference>
<accession>A0A919K899</accession>
<organism evidence="8 9">
    <name type="scientific">Paractinoplanes rishiriensis</name>
    <dbReference type="NCBI Taxonomy" id="1050105"/>
    <lineage>
        <taxon>Bacteria</taxon>
        <taxon>Bacillati</taxon>
        <taxon>Actinomycetota</taxon>
        <taxon>Actinomycetes</taxon>
        <taxon>Micromonosporales</taxon>
        <taxon>Micromonosporaceae</taxon>
        <taxon>Paractinoplanes</taxon>
    </lineage>
</organism>
<comment type="subcellular location">
    <subcellularLocation>
        <location evidence="1">Cell membrane</location>
        <topology evidence="1">Multi-pass membrane protein</topology>
    </subcellularLocation>
</comment>
<keyword evidence="2" id="KW-1003">Cell membrane</keyword>
<dbReference type="AlphaFoldDB" id="A0A919K899"/>
<evidence type="ECO:0000256" key="4">
    <source>
        <dbReference type="ARBA" id="ARBA00022989"/>
    </source>
</evidence>
<dbReference type="InterPro" id="IPR020846">
    <property type="entry name" value="MFS_dom"/>
</dbReference>
<dbReference type="PROSITE" id="PS50850">
    <property type="entry name" value="MFS"/>
    <property type="match status" value="1"/>
</dbReference>
<feature type="transmembrane region" description="Helical" evidence="6">
    <location>
        <begin position="234"/>
        <end position="256"/>
    </location>
</feature>
<feature type="transmembrane region" description="Helical" evidence="6">
    <location>
        <begin position="362"/>
        <end position="382"/>
    </location>
</feature>
<dbReference type="GO" id="GO:0022857">
    <property type="term" value="F:transmembrane transporter activity"/>
    <property type="evidence" value="ECO:0007669"/>
    <property type="project" value="InterPro"/>
</dbReference>
<dbReference type="InterPro" id="IPR036259">
    <property type="entry name" value="MFS_trans_sf"/>
</dbReference>
<feature type="transmembrane region" description="Helical" evidence="6">
    <location>
        <begin position="296"/>
        <end position="316"/>
    </location>
</feature>
<dbReference type="InterPro" id="IPR001958">
    <property type="entry name" value="Tet-R_TetA/multi-R_MdtG-like"/>
</dbReference>
<feature type="transmembrane region" description="Helical" evidence="6">
    <location>
        <begin position="205"/>
        <end position="228"/>
    </location>
</feature>